<keyword evidence="1" id="KW-0732">Signal</keyword>
<keyword evidence="4" id="KW-1185">Reference proteome</keyword>
<evidence type="ECO:0000259" key="2">
    <source>
        <dbReference type="Pfam" id="PF19573"/>
    </source>
</evidence>
<dbReference type="EMBL" id="JBHSGW010000002">
    <property type="protein sequence ID" value="MFC4739147.1"/>
    <property type="molecule type" value="Genomic_DNA"/>
</dbReference>
<dbReference type="Proteomes" id="UP001595885">
    <property type="component" value="Unassembled WGS sequence"/>
</dbReference>
<accession>A0ABV9P4Y5</accession>
<sequence length="231" mass="26490">MKRLVLYIFFIAFFNSSKAQIHEVGVFLGGTNYVGDIGKTNYINPNELGIGFIYKWNKSERHSYRFTYMQGNIKGNDLDSKVPSRHLRGYSFTNTIKEVSAGLEFNFFPFDLHQFDMQYTPYVFTGVNYFWHNDFESDDINAGKGFDKGRSFSIPMVLGFKARIAHSFILGIEAGARYTLSDNLDGSNSPNDNYESIRFGNTNSNDWYMFTGMTLTYTFGENPCFCPQGKK</sequence>
<protein>
    <submittedName>
        <fullName evidence="3">DUF6089 family protein</fullName>
    </submittedName>
</protein>
<evidence type="ECO:0000313" key="4">
    <source>
        <dbReference type="Proteomes" id="UP001595885"/>
    </source>
</evidence>
<name>A0ABV9P4Y5_9FLAO</name>
<dbReference type="Pfam" id="PF19573">
    <property type="entry name" value="DUF6089"/>
    <property type="match status" value="1"/>
</dbReference>
<feature type="domain" description="DUF6089" evidence="2">
    <location>
        <begin position="2"/>
        <end position="228"/>
    </location>
</feature>
<comment type="caution">
    <text evidence="3">The sequence shown here is derived from an EMBL/GenBank/DDBJ whole genome shotgun (WGS) entry which is preliminary data.</text>
</comment>
<proteinExistence type="predicted"/>
<dbReference type="InterPro" id="IPR045743">
    <property type="entry name" value="DUF6089"/>
</dbReference>
<organism evidence="3 4">
    <name type="scientific">Flavobacterium ponti</name>
    <dbReference type="NCBI Taxonomy" id="665133"/>
    <lineage>
        <taxon>Bacteria</taxon>
        <taxon>Pseudomonadati</taxon>
        <taxon>Bacteroidota</taxon>
        <taxon>Flavobacteriia</taxon>
        <taxon>Flavobacteriales</taxon>
        <taxon>Flavobacteriaceae</taxon>
        <taxon>Flavobacterium</taxon>
    </lineage>
</organism>
<gene>
    <name evidence="3" type="ORF">ACFO3U_04005</name>
</gene>
<feature type="chain" id="PRO_5047303766" evidence="1">
    <location>
        <begin position="20"/>
        <end position="231"/>
    </location>
</feature>
<feature type="signal peptide" evidence="1">
    <location>
        <begin position="1"/>
        <end position="19"/>
    </location>
</feature>
<evidence type="ECO:0000256" key="1">
    <source>
        <dbReference type="SAM" id="SignalP"/>
    </source>
</evidence>
<evidence type="ECO:0000313" key="3">
    <source>
        <dbReference type="EMBL" id="MFC4739147.1"/>
    </source>
</evidence>
<reference evidence="4" key="1">
    <citation type="journal article" date="2019" name="Int. J. Syst. Evol. Microbiol.">
        <title>The Global Catalogue of Microorganisms (GCM) 10K type strain sequencing project: providing services to taxonomists for standard genome sequencing and annotation.</title>
        <authorList>
            <consortium name="The Broad Institute Genomics Platform"/>
            <consortium name="The Broad Institute Genome Sequencing Center for Infectious Disease"/>
            <person name="Wu L."/>
            <person name="Ma J."/>
        </authorList>
    </citation>
    <scope>NUCLEOTIDE SEQUENCE [LARGE SCALE GENOMIC DNA]</scope>
    <source>
        <strain evidence="4">CCUG 50349</strain>
    </source>
</reference>
<dbReference type="RefSeq" id="WP_379738441.1">
    <property type="nucleotide sequence ID" value="NZ_JBHSGW010000002.1"/>
</dbReference>